<accession>A0A5C3EQ95</accession>
<proteinExistence type="predicted"/>
<dbReference type="Proteomes" id="UP000324022">
    <property type="component" value="Unassembled WGS sequence"/>
</dbReference>
<gene>
    <name evidence="2" type="ORF">UTRI_02877</name>
</gene>
<protein>
    <submittedName>
        <fullName evidence="2">Uncharacterized protein</fullName>
    </submittedName>
</protein>
<keyword evidence="3" id="KW-1185">Reference proteome</keyword>
<sequence>MFWAALPAELKPHLGFMRDSVLESVNACRDLPTTVYDEIIAEHDARHQRDKKVSNELANLARIIDGLRKNNLPTTPPEEKRARFDNTAAPAPNGVQLARPKLPSVSRAPALSFAEFRELGLNRVNRYNRPFADCTGGPRVG</sequence>
<reference evidence="2 3" key="1">
    <citation type="submission" date="2018-03" db="EMBL/GenBank/DDBJ databases">
        <authorList>
            <person name="Guldener U."/>
        </authorList>
    </citation>
    <scope>NUCLEOTIDE SEQUENCE [LARGE SCALE GENOMIC DNA]</scope>
    <source>
        <strain evidence="2 3">NBRC100155</strain>
    </source>
</reference>
<name>A0A5C3EQ95_9BASI</name>
<dbReference type="EMBL" id="OOIN01000043">
    <property type="protein sequence ID" value="SPO32320.1"/>
    <property type="molecule type" value="Genomic_DNA"/>
</dbReference>
<feature type="region of interest" description="Disordered" evidence="1">
    <location>
        <begin position="68"/>
        <end position="101"/>
    </location>
</feature>
<evidence type="ECO:0000313" key="3">
    <source>
        <dbReference type="Proteomes" id="UP000324022"/>
    </source>
</evidence>
<evidence type="ECO:0000256" key="1">
    <source>
        <dbReference type="SAM" id="MobiDB-lite"/>
    </source>
</evidence>
<evidence type="ECO:0000313" key="2">
    <source>
        <dbReference type="EMBL" id="SPO32320.1"/>
    </source>
</evidence>
<organism evidence="2 3">
    <name type="scientific">Ustilago trichophora</name>
    <dbReference type="NCBI Taxonomy" id="86804"/>
    <lineage>
        <taxon>Eukaryota</taxon>
        <taxon>Fungi</taxon>
        <taxon>Dikarya</taxon>
        <taxon>Basidiomycota</taxon>
        <taxon>Ustilaginomycotina</taxon>
        <taxon>Ustilaginomycetes</taxon>
        <taxon>Ustilaginales</taxon>
        <taxon>Ustilaginaceae</taxon>
        <taxon>Ustilago</taxon>
    </lineage>
</organism>
<dbReference type="AlphaFoldDB" id="A0A5C3EQ95"/>